<accession>A0A1B9NVL9</accession>
<dbReference type="Gene3D" id="3.40.50.300">
    <property type="entry name" value="P-loop containing nucleotide triphosphate hydrolases"/>
    <property type="match status" value="1"/>
</dbReference>
<dbReference type="InterPro" id="IPR027417">
    <property type="entry name" value="P-loop_NTPase"/>
</dbReference>
<dbReference type="RefSeq" id="WP_065611888.1">
    <property type="nucleotide sequence ID" value="NZ_CAWMPN010000024.1"/>
</dbReference>
<sequence length="240" mass="27942">MPCQKWVKQVVVNLRDKRSQEALKVLSKHNCVHWADTNEEAILELVGDWVLYKKSHPEKQFLVITREWKDVKELSKAIRQIYIREGKVGTESIKLTCCIADKQFKYEYSVGDRIKFFRNEYRRFQVSNGTLGTIKEVTELSDSYTKLSIELDDKRIVSFRASEYSDHIGLNICHAYALTVFSSQDTTIDGNTFTLYSGRMGQRETYVALNRHKNESHTYVNKAGINERVKANSLKLDIRF</sequence>
<gene>
    <name evidence="1" type="ORF">A6E04_02030</name>
</gene>
<dbReference type="Proteomes" id="UP000093523">
    <property type="component" value="Unassembled WGS sequence"/>
</dbReference>
<dbReference type="AlphaFoldDB" id="A0A1B9NVL9"/>
<comment type="caution">
    <text evidence="1">The sequence shown here is derived from an EMBL/GenBank/DDBJ whole genome shotgun (WGS) entry which is preliminary data.</text>
</comment>
<dbReference type="SUPFAM" id="SSF52540">
    <property type="entry name" value="P-loop containing nucleoside triphosphate hydrolases"/>
    <property type="match status" value="1"/>
</dbReference>
<evidence type="ECO:0000313" key="1">
    <source>
        <dbReference type="EMBL" id="OCH18627.1"/>
    </source>
</evidence>
<reference evidence="1 2" key="1">
    <citation type="submission" date="2016-06" db="EMBL/GenBank/DDBJ databases">
        <authorList>
            <person name="Kjaerup R.B."/>
            <person name="Dalgaard T.S."/>
            <person name="Juul-Madsen H.R."/>
        </authorList>
    </citation>
    <scope>NUCLEOTIDE SEQUENCE [LARGE SCALE GENOMIC DNA]</scope>
    <source>
        <strain evidence="1 2">1S159</strain>
    </source>
</reference>
<protein>
    <submittedName>
        <fullName evidence="1">Uncharacterized protein</fullName>
    </submittedName>
</protein>
<dbReference type="STRING" id="688.A6E04_02030"/>
<dbReference type="Gene3D" id="2.30.30.940">
    <property type="match status" value="1"/>
</dbReference>
<dbReference type="EMBL" id="MAJU01000024">
    <property type="protein sequence ID" value="OCH18627.1"/>
    <property type="molecule type" value="Genomic_DNA"/>
</dbReference>
<organism evidence="1 2">
    <name type="scientific">Aliivibrio logei</name>
    <name type="common">Vibrio logei</name>
    <dbReference type="NCBI Taxonomy" id="688"/>
    <lineage>
        <taxon>Bacteria</taxon>
        <taxon>Pseudomonadati</taxon>
        <taxon>Pseudomonadota</taxon>
        <taxon>Gammaproteobacteria</taxon>
        <taxon>Vibrionales</taxon>
        <taxon>Vibrionaceae</taxon>
        <taxon>Aliivibrio</taxon>
    </lineage>
</organism>
<proteinExistence type="predicted"/>
<name>A0A1B9NVL9_ALILO</name>
<evidence type="ECO:0000313" key="2">
    <source>
        <dbReference type="Proteomes" id="UP000093523"/>
    </source>
</evidence>